<dbReference type="AlphaFoldDB" id="A0A3R6P4R7"/>
<evidence type="ECO:0000313" key="6">
    <source>
        <dbReference type="EMBL" id="RHN07745.1"/>
    </source>
</evidence>
<feature type="coiled-coil region" evidence="1">
    <location>
        <begin position="10"/>
        <end position="54"/>
    </location>
</feature>
<dbReference type="NCBIfam" id="NF033517">
    <property type="entry name" value="transpos_IS66"/>
    <property type="match status" value="1"/>
</dbReference>
<evidence type="ECO:0000259" key="2">
    <source>
        <dbReference type="Pfam" id="PF03050"/>
    </source>
</evidence>
<evidence type="ECO:0000259" key="4">
    <source>
        <dbReference type="Pfam" id="PF13007"/>
    </source>
</evidence>
<sequence length="545" mass="63143">MPSGVRDIQLLELKDTISQLNNTISTQNELIRSLQEMLQERDAKDCEKDQLIANLQAQLDYLKTKLFGSTSEIRHEQLPGQLDLFHLQTEDEPEPVPLEVEYIEVKAHKKARKSKAAYDEVFADLPTENVYVDTLTEEQKTCDVCGTMMIPIGHELIRTELRYTEPKLERIDYYATTYECPQCKETEDPQFIKDEGTPALIPGSYASSGLAAHMMYYKYVMSMPLYRQEKDFEHLGVKISRTTMASWIIYCAENYFLPMYEYLHRKLLRRRYLMADETPIQVLKEEGRRPQSKSYVWLVRTGDDGELPIILYNYTPTRAGSNAAAFLTGADPGYYLMVDGYKGYNKVPEAQRCCCWAHIRRYWLRAIPKGHEKDYTHPAVQGLLYCNKLFEYERSYREKGLSPKQIYNRRLKDQKPVIEAFLSWLDQLHPESGDRLINAINYSNGCRPFMMNYLKDGACSLSNNLSENSIRPLVVGRKNWLFCDTPAGADASMKIYSMIETAKANELDPLKYLSFLLEHRPSAEMSDEELEQFAPWSELTQKTCK</sequence>
<dbReference type="PANTHER" id="PTHR33678">
    <property type="entry name" value="BLL1576 PROTEIN"/>
    <property type="match status" value="1"/>
</dbReference>
<comment type="caution">
    <text evidence="6">The sequence shown here is derived from an EMBL/GenBank/DDBJ whole genome shotgun (WGS) entry which is preliminary data.</text>
</comment>
<dbReference type="Pfam" id="PF13817">
    <property type="entry name" value="DDE_Tnp_IS66_C"/>
    <property type="match status" value="1"/>
</dbReference>
<dbReference type="Pfam" id="PF13005">
    <property type="entry name" value="zf-IS66"/>
    <property type="match status" value="1"/>
</dbReference>
<dbReference type="InterPro" id="IPR024474">
    <property type="entry name" value="Znf_dom_IS66"/>
</dbReference>
<dbReference type="EMBL" id="QRQN01000011">
    <property type="protein sequence ID" value="RHN07745.1"/>
    <property type="molecule type" value="Genomic_DNA"/>
</dbReference>
<feature type="domain" description="Transposase IS66 zinc-finger binding" evidence="3">
    <location>
        <begin position="140"/>
        <end position="183"/>
    </location>
</feature>
<feature type="domain" description="Transposase IS66 C-terminal" evidence="5">
    <location>
        <begin position="497"/>
        <end position="536"/>
    </location>
</feature>
<dbReference type="PANTHER" id="PTHR33678:SF2">
    <property type="match status" value="1"/>
</dbReference>
<evidence type="ECO:0000313" key="7">
    <source>
        <dbReference type="Proteomes" id="UP000283586"/>
    </source>
</evidence>
<reference evidence="6 7" key="1">
    <citation type="submission" date="2018-08" db="EMBL/GenBank/DDBJ databases">
        <title>A genome reference for cultivated species of the human gut microbiota.</title>
        <authorList>
            <person name="Zou Y."/>
            <person name="Xue W."/>
            <person name="Luo G."/>
        </authorList>
    </citation>
    <scope>NUCLEOTIDE SEQUENCE [LARGE SCALE GENOMIC DNA]</scope>
    <source>
        <strain evidence="6 7">AF31-21AC</strain>
    </source>
</reference>
<proteinExistence type="predicted"/>
<feature type="domain" description="Transposase TnpC homeodomain" evidence="4">
    <location>
        <begin position="55"/>
        <end position="128"/>
    </location>
</feature>
<dbReference type="Proteomes" id="UP000283586">
    <property type="component" value="Unassembled WGS sequence"/>
</dbReference>
<dbReference type="InterPro" id="IPR004291">
    <property type="entry name" value="Transposase_IS66_central"/>
</dbReference>
<protein>
    <submittedName>
        <fullName evidence="6">IS66 family transposase</fullName>
    </submittedName>
</protein>
<gene>
    <name evidence="6" type="ORF">DWZ31_09960</name>
</gene>
<accession>A0A3R6P4R7</accession>
<dbReference type="Pfam" id="PF13007">
    <property type="entry name" value="LZ_Tnp_IS66"/>
    <property type="match status" value="1"/>
</dbReference>
<evidence type="ECO:0000259" key="5">
    <source>
        <dbReference type="Pfam" id="PF13817"/>
    </source>
</evidence>
<dbReference type="Pfam" id="PF03050">
    <property type="entry name" value="DDE_Tnp_IS66"/>
    <property type="match status" value="1"/>
</dbReference>
<dbReference type="InterPro" id="IPR024463">
    <property type="entry name" value="Transposase_TnpC_homeodom"/>
</dbReference>
<name>A0A3R6P4R7_9FIRM</name>
<dbReference type="RefSeq" id="WP_118488770.1">
    <property type="nucleotide sequence ID" value="NZ_QRQN01000011.1"/>
</dbReference>
<dbReference type="InterPro" id="IPR039552">
    <property type="entry name" value="IS66_C"/>
</dbReference>
<dbReference type="InterPro" id="IPR052344">
    <property type="entry name" value="Transposase-related"/>
</dbReference>
<organism evidence="6 7">
    <name type="scientific">Roseburia intestinalis</name>
    <dbReference type="NCBI Taxonomy" id="166486"/>
    <lineage>
        <taxon>Bacteria</taxon>
        <taxon>Bacillati</taxon>
        <taxon>Bacillota</taxon>
        <taxon>Clostridia</taxon>
        <taxon>Lachnospirales</taxon>
        <taxon>Lachnospiraceae</taxon>
        <taxon>Roseburia</taxon>
    </lineage>
</organism>
<evidence type="ECO:0000259" key="3">
    <source>
        <dbReference type="Pfam" id="PF13005"/>
    </source>
</evidence>
<keyword evidence="1" id="KW-0175">Coiled coil</keyword>
<feature type="domain" description="Transposase IS66 central" evidence="2">
    <location>
        <begin position="204"/>
        <end position="490"/>
    </location>
</feature>
<evidence type="ECO:0000256" key="1">
    <source>
        <dbReference type="SAM" id="Coils"/>
    </source>
</evidence>